<gene>
    <name evidence="6" type="ORF">EJV47_00885</name>
</gene>
<keyword evidence="4 6" id="KW-0067">ATP-binding</keyword>
<dbReference type="Gene3D" id="3.40.50.300">
    <property type="entry name" value="P-loop containing nucleotide triphosphate hydrolases"/>
    <property type="match status" value="1"/>
</dbReference>
<evidence type="ECO:0000256" key="1">
    <source>
        <dbReference type="ARBA" id="ARBA00005417"/>
    </source>
</evidence>
<evidence type="ECO:0000313" key="6">
    <source>
        <dbReference type="EMBL" id="RTQ53326.1"/>
    </source>
</evidence>
<dbReference type="Pfam" id="PF00005">
    <property type="entry name" value="ABC_tran"/>
    <property type="match status" value="1"/>
</dbReference>
<reference evidence="6 7" key="1">
    <citation type="submission" date="2018-12" db="EMBL/GenBank/DDBJ databases">
        <title>Hymenobacter gummosus sp. nov., isolated from a spring.</title>
        <authorList>
            <person name="Nie L."/>
        </authorList>
    </citation>
    <scope>NUCLEOTIDE SEQUENCE [LARGE SCALE GENOMIC DNA]</scope>
    <source>
        <strain evidence="6 7">KCTC 52166</strain>
    </source>
</reference>
<dbReference type="GO" id="GO:0005524">
    <property type="term" value="F:ATP binding"/>
    <property type="evidence" value="ECO:0007669"/>
    <property type="project" value="UniProtKB-KW"/>
</dbReference>
<keyword evidence="3" id="KW-0547">Nucleotide-binding</keyword>
<evidence type="ECO:0000313" key="7">
    <source>
        <dbReference type="Proteomes" id="UP000282184"/>
    </source>
</evidence>
<dbReference type="InterPro" id="IPR027417">
    <property type="entry name" value="P-loop_NTPase"/>
</dbReference>
<sequence length="309" mass="33307">MKTPSLLVETHDLTFGFGPRRVLQQLGLQVPAGSIYGFLGPNGAGKSTTLRLLLGLLPAPAGSVRLFGHDLSRHRLGLLARVGALIEMPSLYEHLSGRDNLEATRRLRGLPAARTAAVLATVGLAADAHRPVREYSLGMRQRLGLALALLPDPELLILDEPTNGLDPQGMADMRELLLALQQEHGKTILLSSHLIGEIERVATHVGVVQQGRLAFQGGVAELQRQQRGRARIVIDTEDAARCQLLLPAEFGAAALLGPGRLGLPYQSDEQLAYLAQQLVLAGQPLYGLHCQQPSLEQSFLQLTETAPAR</sequence>
<comment type="caution">
    <text evidence="6">The sequence shown here is derived from an EMBL/GenBank/DDBJ whole genome shotgun (WGS) entry which is preliminary data.</text>
</comment>
<protein>
    <submittedName>
        <fullName evidence="6">ATP-binding cassette domain-containing protein</fullName>
    </submittedName>
</protein>
<dbReference type="InterPro" id="IPR003439">
    <property type="entry name" value="ABC_transporter-like_ATP-bd"/>
</dbReference>
<dbReference type="SMART" id="SM00382">
    <property type="entry name" value="AAA"/>
    <property type="match status" value="1"/>
</dbReference>
<dbReference type="SUPFAM" id="SSF52540">
    <property type="entry name" value="P-loop containing nucleoside triphosphate hydrolases"/>
    <property type="match status" value="1"/>
</dbReference>
<dbReference type="Proteomes" id="UP000282184">
    <property type="component" value="Unassembled WGS sequence"/>
</dbReference>
<feature type="domain" description="ABC transporter" evidence="5">
    <location>
        <begin position="8"/>
        <end position="235"/>
    </location>
</feature>
<dbReference type="RefSeq" id="WP_126691252.1">
    <property type="nucleotide sequence ID" value="NZ_RXOF01000001.1"/>
</dbReference>
<dbReference type="PANTHER" id="PTHR43335">
    <property type="entry name" value="ABC TRANSPORTER, ATP-BINDING PROTEIN"/>
    <property type="match status" value="1"/>
</dbReference>
<proteinExistence type="inferred from homology"/>
<keyword evidence="7" id="KW-1185">Reference proteome</keyword>
<dbReference type="InterPro" id="IPR017871">
    <property type="entry name" value="ABC_transporter-like_CS"/>
</dbReference>
<dbReference type="PROSITE" id="PS00211">
    <property type="entry name" value="ABC_TRANSPORTER_1"/>
    <property type="match status" value="1"/>
</dbReference>
<dbReference type="EMBL" id="RXOF01000001">
    <property type="protein sequence ID" value="RTQ53326.1"/>
    <property type="molecule type" value="Genomic_DNA"/>
</dbReference>
<evidence type="ECO:0000256" key="3">
    <source>
        <dbReference type="ARBA" id="ARBA00022741"/>
    </source>
</evidence>
<evidence type="ECO:0000256" key="4">
    <source>
        <dbReference type="ARBA" id="ARBA00022840"/>
    </source>
</evidence>
<name>A0A3S0JDE2_9BACT</name>
<dbReference type="InterPro" id="IPR003593">
    <property type="entry name" value="AAA+_ATPase"/>
</dbReference>
<accession>A0A3S0JDE2</accession>
<dbReference type="PANTHER" id="PTHR43335:SF4">
    <property type="entry name" value="ABC TRANSPORTER, ATP-BINDING PROTEIN"/>
    <property type="match status" value="1"/>
</dbReference>
<dbReference type="PROSITE" id="PS50893">
    <property type="entry name" value="ABC_TRANSPORTER_2"/>
    <property type="match status" value="1"/>
</dbReference>
<dbReference type="GO" id="GO:0016887">
    <property type="term" value="F:ATP hydrolysis activity"/>
    <property type="evidence" value="ECO:0007669"/>
    <property type="project" value="InterPro"/>
</dbReference>
<dbReference type="AlphaFoldDB" id="A0A3S0JDE2"/>
<organism evidence="6 7">
    <name type="scientific">Hymenobacter gummosus</name>
    <dbReference type="NCBI Taxonomy" id="1776032"/>
    <lineage>
        <taxon>Bacteria</taxon>
        <taxon>Pseudomonadati</taxon>
        <taxon>Bacteroidota</taxon>
        <taxon>Cytophagia</taxon>
        <taxon>Cytophagales</taxon>
        <taxon>Hymenobacteraceae</taxon>
        <taxon>Hymenobacter</taxon>
    </lineage>
</organism>
<evidence type="ECO:0000259" key="5">
    <source>
        <dbReference type="PROSITE" id="PS50893"/>
    </source>
</evidence>
<evidence type="ECO:0000256" key="2">
    <source>
        <dbReference type="ARBA" id="ARBA00022448"/>
    </source>
</evidence>
<keyword evidence="2" id="KW-0813">Transport</keyword>
<dbReference type="OrthoDB" id="9780828at2"/>
<comment type="similarity">
    <text evidence="1">Belongs to the ABC transporter superfamily.</text>
</comment>